<evidence type="ECO:0000313" key="2">
    <source>
        <dbReference type="Proteomes" id="UP001164539"/>
    </source>
</evidence>
<dbReference type="EMBL" id="CM051399">
    <property type="protein sequence ID" value="KAJ4716873.1"/>
    <property type="molecule type" value="Genomic_DNA"/>
</dbReference>
<keyword evidence="2" id="KW-1185">Reference proteome</keyword>
<comment type="caution">
    <text evidence="1">The sequence shown here is derived from an EMBL/GenBank/DDBJ whole genome shotgun (WGS) entry which is preliminary data.</text>
</comment>
<gene>
    <name evidence="1" type="ORF">OWV82_011830</name>
</gene>
<reference evidence="1 2" key="1">
    <citation type="journal article" date="2023" name="Science">
        <title>Complex scaffold remodeling in plant triterpene biosynthesis.</title>
        <authorList>
            <person name="De La Pena R."/>
            <person name="Hodgson H."/>
            <person name="Liu J.C."/>
            <person name="Stephenson M.J."/>
            <person name="Martin A.C."/>
            <person name="Owen C."/>
            <person name="Harkess A."/>
            <person name="Leebens-Mack J."/>
            <person name="Jimenez L.E."/>
            <person name="Osbourn A."/>
            <person name="Sattely E.S."/>
        </authorList>
    </citation>
    <scope>NUCLEOTIDE SEQUENCE [LARGE SCALE GENOMIC DNA]</scope>
    <source>
        <strain evidence="2">cv. JPN11</strain>
        <tissue evidence="1">Leaf</tissue>
    </source>
</reference>
<evidence type="ECO:0000313" key="1">
    <source>
        <dbReference type="EMBL" id="KAJ4716873.1"/>
    </source>
</evidence>
<name>A0ACC1Y0Y7_MELAZ</name>
<proteinExistence type="predicted"/>
<accession>A0ACC1Y0Y7</accession>
<dbReference type="Proteomes" id="UP001164539">
    <property type="component" value="Chromosome 6"/>
</dbReference>
<sequence>MVIDTYFFINLFTYCEIFTLRGIYHRTKGKFLYILKVKQFYYQAKMSFPYINELEDFEVDEAYWSYNNVEEGVESENIENNVGSTGWY</sequence>
<organism evidence="1 2">
    <name type="scientific">Melia azedarach</name>
    <name type="common">Chinaberry tree</name>
    <dbReference type="NCBI Taxonomy" id="155640"/>
    <lineage>
        <taxon>Eukaryota</taxon>
        <taxon>Viridiplantae</taxon>
        <taxon>Streptophyta</taxon>
        <taxon>Embryophyta</taxon>
        <taxon>Tracheophyta</taxon>
        <taxon>Spermatophyta</taxon>
        <taxon>Magnoliopsida</taxon>
        <taxon>eudicotyledons</taxon>
        <taxon>Gunneridae</taxon>
        <taxon>Pentapetalae</taxon>
        <taxon>rosids</taxon>
        <taxon>malvids</taxon>
        <taxon>Sapindales</taxon>
        <taxon>Meliaceae</taxon>
        <taxon>Melia</taxon>
    </lineage>
</organism>
<protein>
    <submittedName>
        <fullName evidence="1">Uncharacterized protein</fullName>
    </submittedName>
</protein>